<dbReference type="GO" id="GO:0043829">
    <property type="term" value="F:tRNA-specific adenosine-37 deaminase activity"/>
    <property type="evidence" value="ECO:0007669"/>
    <property type="project" value="TreeGrafter"/>
</dbReference>
<dbReference type="STRING" id="510516.Q2UUD0"/>
<dbReference type="EMBL" id="AP007150">
    <property type="protein sequence ID" value="BAE54835.1"/>
    <property type="molecule type" value="Genomic_DNA"/>
</dbReference>
<dbReference type="PANTHER" id="PTHR47803:SF1">
    <property type="entry name" value="TRNA-SPECIFIC ADENOSINE DEAMINASE 1"/>
    <property type="match status" value="1"/>
</dbReference>
<evidence type="ECO:0000313" key="2">
    <source>
        <dbReference type="Proteomes" id="UP000006564"/>
    </source>
</evidence>
<dbReference type="KEGG" id="aor:AO090009000363"/>
<evidence type="ECO:0000313" key="1">
    <source>
        <dbReference type="EMBL" id="BAE54835.1"/>
    </source>
</evidence>
<dbReference type="PANTHER" id="PTHR47803">
    <property type="entry name" value="TRNA-SPECIFIC ADENOSINE DEAMINASE 1"/>
    <property type="match status" value="1"/>
</dbReference>
<dbReference type="GeneID" id="5988767"/>
<dbReference type="GO" id="GO:0002100">
    <property type="term" value="P:tRNA wobble adenosine to inosine editing"/>
    <property type="evidence" value="ECO:0007669"/>
    <property type="project" value="InterPro"/>
</dbReference>
<organism evidence="1 2">
    <name type="scientific">Aspergillus oryzae (strain ATCC 42149 / RIB 40)</name>
    <name type="common">Yellow koji mold</name>
    <dbReference type="NCBI Taxonomy" id="510516"/>
    <lineage>
        <taxon>Eukaryota</taxon>
        <taxon>Fungi</taxon>
        <taxon>Dikarya</taxon>
        <taxon>Ascomycota</taxon>
        <taxon>Pezizomycotina</taxon>
        <taxon>Eurotiomycetes</taxon>
        <taxon>Eurotiomycetidae</taxon>
        <taxon>Eurotiales</taxon>
        <taxon>Aspergillaceae</taxon>
        <taxon>Aspergillus</taxon>
        <taxon>Aspergillus subgen. Circumdati</taxon>
    </lineage>
</organism>
<dbReference type="Proteomes" id="UP000006564">
    <property type="component" value="Chromosome 1"/>
</dbReference>
<dbReference type="RefSeq" id="XP_001816837.3">
    <property type="nucleotide sequence ID" value="XM_001816785.3"/>
</dbReference>
<reference evidence="1 2" key="1">
    <citation type="journal article" date="2005" name="Nature">
        <title>Genome sequencing and analysis of Aspergillus oryzae.</title>
        <authorList>
            <person name="Machida M."/>
            <person name="Asai K."/>
            <person name="Sano M."/>
            <person name="Tanaka T."/>
            <person name="Kumagai T."/>
            <person name="Terai G."/>
            <person name="Kusumoto K."/>
            <person name="Arima T."/>
            <person name="Akita O."/>
            <person name="Kashiwagi Y."/>
            <person name="Abe K."/>
            <person name="Gomi K."/>
            <person name="Horiuchi H."/>
            <person name="Kitamoto K."/>
            <person name="Kobayashi T."/>
            <person name="Takeuchi M."/>
            <person name="Denning D.W."/>
            <person name="Galagan J.E."/>
            <person name="Nierman W.C."/>
            <person name="Yu J."/>
            <person name="Archer D.B."/>
            <person name="Bennett J.W."/>
            <person name="Bhatnagar D."/>
            <person name="Cleveland T.E."/>
            <person name="Fedorova N.D."/>
            <person name="Gotoh O."/>
            <person name="Horikawa H."/>
            <person name="Hosoyama A."/>
            <person name="Ichinomiya M."/>
            <person name="Igarashi R."/>
            <person name="Iwashita K."/>
            <person name="Juvvadi P.R."/>
            <person name="Kato M."/>
            <person name="Kato Y."/>
            <person name="Kin T."/>
            <person name="Kokubun A."/>
            <person name="Maeda H."/>
            <person name="Maeyama N."/>
            <person name="Maruyama J."/>
            <person name="Nagasaki H."/>
            <person name="Nakajima T."/>
            <person name="Oda K."/>
            <person name="Okada K."/>
            <person name="Paulsen I."/>
            <person name="Sakamoto K."/>
            <person name="Sawano T."/>
            <person name="Takahashi M."/>
            <person name="Takase K."/>
            <person name="Terabayashi Y."/>
            <person name="Wortman J."/>
            <person name="Yamada O."/>
            <person name="Yamagata Y."/>
            <person name="Anazawa H."/>
            <person name="Hata Y."/>
            <person name="Koide Y."/>
            <person name="Komori T."/>
            <person name="Koyama Y."/>
            <person name="Minetoki T."/>
            <person name="Suharnan S."/>
            <person name="Tanaka A."/>
            <person name="Isono K."/>
            <person name="Kuhara S."/>
            <person name="Ogasawara N."/>
            <person name="Kikuchi H."/>
        </authorList>
    </citation>
    <scope>NUCLEOTIDE SEQUENCE [LARGE SCALE GENOMIC DNA]</scope>
    <source>
        <strain evidence="2">ATCC 42149 / RIB 40</strain>
    </source>
</reference>
<sequence length="178" mass="19380">MGASASRRTKPAVISAVWAAASSVLVPSVVDNGAKSLPKLAGSRTGLYETIINGVKQGNRASEPLARGASALSRARLWGLSKEIVQSCVDDHDQETGTEIGVEERQSVELDVTKRIADASTYREFKKEPTVLTESLEARRSAIREARRVLSGWIPNLGDENWGLEVLIDPKKRKRCPN</sequence>
<gene>
    <name evidence="1" type="ORF">AO090009000363</name>
</gene>
<keyword evidence="2" id="KW-1185">Reference proteome</keyword>
<protein>
    <submittedName>
        <fullName evidence="1">DNA, SC009</fullName>
    </submittedName>
</protein>
<dbReference type="InterPro" id="IPR042935">
    <property type="entry name" value="Tad1"/>
</dbReference>
<proteinExistence type="predicted"/>
<accession>Q2UUD0</accession>
<dbReference type="AlphaFoldDB" id="Q2UUD0"/>
<dbReference type="HOGENOM" id="CLU_1510272_0_0_1"/>
<name>Q2UUD0_ASPOR</name>